<keyword evidence="3" id="KW-0862">Zinc</keyword>
<evidence type="ECO:0000256" key="4">
    <source>
        <dbReference type="PROSITE-ProRule" id="PRU00175"/>
    </source>
</evidence>
<reference evidence="8" key="1">
    <citation type="submission" date="2022-09" db="EMBL/GenBank/DDBJ databases">
        <title>Chromosome-level assembly of Trichoderma breve T069, a fungus used in development of biopesticide product.</title>
        <authorList>
            <person name="Lin R."/>
            <person name="Liu T."/>
        </authorList>
    </citation>
    <scope>NUCLEOTIDE SEQUENCE</scope>
    <source>
        <strain evidence="8">T069</strain>
    </source>
</reference>
<evidence type="ECO:0000256" key="2">
    <source>
        <dbReference type="ARBA" id="ARBA00022771"/>
    </source>
</evidence>
<dbReference type="GO" id="GO:0006511">
    <property type="term" value="P:ubiquitin-dependent protein catabolic process"/>
    <property type="evidence" value="ECO:0007669"/>
    <property type="project" value="TreeGrafter"/>
</dbReference>
<keyword evidence="6" id="KW-0472">Membrane</keyword>
<evidence type="ECO:0000256" key="5">
    <source>
        <dbReference type="SAM" id="MobiDB-lite"/>
    </source>
</evidence>
<feature type="domain" description="RING-type" evidence="7">
    <location>
        <begin position="111"/>
        <end position="153"/>
    </location>
</feature>
<keyword evidence="1" id="KW-0479">Metal-binding</keyword>
<evidence type="ECO:0000256" key="1">
    <source>
        <dbReference type="ARBA" id="ARBA00022723"/>
    </source>
</evidence>
<feature type="region of interest" description="Disordered" evidence="5">
    <location>
        <begin position="1"/>
        <end position="21"/>
    </location>
</feature>
<dbReference type="PANTHER" id="PTHR45931:SF3">
    <property type="entry name" value="RING ZINC FINGER-CONTAINING PROTEIN"/>
    <property type="match status" value="1"/>
</dbReference>
<dbReference type="CDD" id="cd16454">
    <property type="entry name" value="RING-H2_PA-TM-RING"/>
    <property type="match status" value="1"/>
</dbReference>
<name>A0A9W9B7U9_9HYPO</name>
<dbReference type="PROSITE" id="PS50089">
    <property type="entry name" value="ZF_RING_2"/>
    <property type="match status" value="1"/>
</dbReference>
<evidence type="ECO:0000256" key="3">
    <source>
        <dbReference type="ARBA" id="ARBA00022833"/>
    </source>
</evidence>
<keyword evidence="6" id="KW-0812">Transmembrane</keyword>
<keyword evidence="6" id="KW-1133">Transmembrane helix</keyword>
<dbReference type="AlphaFoldDB" id="A0A9W9B7U9"/>
<dbReference type="GO" id="GO:0061630">
    <property type="term" value="F:ubiquitin protein ligase activity"/>
    <property type="evidence" value="ECO:0007669"/>
    <property type="project" value="TreeGrafter"/>
</dbReference>
<dbReference type="Pfam" id="PF13639">
    <property type="entry name" value="zf-RING_2"/>
    <property type="match status" value="1"/>
</dbReference>
<keyword evidence="9" id="KW-1185">Reference proteome</keyword>
<keyword evidence="2 4" id="KW-0863">Zinc-finger</keyword>
<dbReference type="GeneID" id="80873478"/>
<dbReference type="InterPro" id="IPR013083">
    <property type="entry name" value="Znf_RING/FYVE/PHD"/>
</dbReference>
<dbReference type="EMBL" id="JAOPEN010000008">
    <property type="protein sequence ID" value="KAJ4854606.1"/>
    <property type="molecule type" value="Genomic_DNA"/>
</dbReference>
<evidence type="ECO:0000313" key="9">
    <source>
        <dbReference type="Proteomes" id="UP001140511"/>
    </source>
</evidence>
<dbReference type="InterPro" id="IPR051834">
    <property type="entry name" value="RING_finger_E3_ligase"/>
</dbReference>
<dbReference type="GO" id="GO:0008270">
    <property type="term" value="F:zinc ion binding"/>
    <property type="evidence" value="ECO:0007669"/>
    <property type="project" value="UniProtKB-KW"/>
</dbReference>
<accession>A0A9W9B7U9</accession>
<sequence length="243" mass="26232">MADLLAPSARGAASNATPSADHLTGTSGLAVGLCVAMVLVFIFGFHVMKGRSFRAAAGHALPASHERAVVLTREALNTLPTVRYRMLPPRNFMSDLERQPCGITSITDQLCSICTEPFLDDAELRKLPCSHAFHDNCVDPWLLRRSATCPLCRREVATRLRISNPKLPTQPSRMLSTLRRLEVSPVGPALTNIPSIQSRGLGSSWVARTAVLLRPPPALSSIPEALNEEAAVGGYMAASGWNR</sequence>
<dbReference type="PANTHER" id="PTHR45931">
    <property type="entry name" value="SI:CH211-59O9.10"/>
    <property type="match status" value="1"/>
</dbReference>
<protein>
    <submittedName>
        <fullName evidence="8">Ring finger domain-containing protein</fullName>
    </submittedName>
</protein>
<dbReference type="RefSeq" id="XP_056023664.1">
    <property type="nucleotide sequence ID" value="XM_056178790.1"/>
</dbReference>
<dbReference type="Gene3D" id="3.30.40.10">
    <property type="entry name" value="Zinc/RING finger domain, C3HC4 (zinc finger)"/>
    <property type="match status" value="1"/>
</dbReference>
<evidence type="ECO:0000313" key="8">
    <source>
        <dbReference type="EMBL" id="KAJ4854606.1"/>
    </source>
</evidence>
<proteinExistence type="predicted"/>
<evidence type="ECO:0000256" key="6">
    <source>
        <dbReference type="SAM" id="Phobius"/>
    </source>
</evidence>
<comment type="caution">
    <text evidence="8">The sequence shown here is derived from an EMBL/GenBank/DDBJ whole genome shotgun (WGS) entry which is preliminary data.</text>
</comment>
<dbReference type="Proteomes" id="UP001140511">
    <property type="component" value="Unassembled WGS sequence"/>
</dbReference>
<organism evidence="8 9">
    <name type="scientific">Trichoderma breve</name>
    <dbReference type="NCBI Taxonomy" id="2034170"/>
    <lineage>
        <taxon>Eukaryota</taxon>
        <taxon>Fungi</taxon>
        <taxon>Dikarya</taxon>
        <taxon>Ascomycota</taxon>
        <taxon>Pezizomycotina</taxon>
        <taxon>Sordariomycetes</taxon>
        <taxon>Hypocreomycetidae</taxon>
        <taxon>Hypocreales</taxon>
        <taxon>Hypocreaceae</taxon>
        <taxon>Trichoderma</taxon>
    </lineage>
</organism>
<feature type="transmembrane region" description="Helical" evidence="6">
    <location>
        <begin position="28"/>
        <end position="48"/>
    </location>
</feature>
<dbReference type="SMART" id="SM00184">
    <property type="entry name" value="RING"/>
    <property type="match status" value="1"/>
</dbReference>
<evidence type="ECO:0000259" key="7">
    <source>
        <dbReference type="PROSITE" id="PS50089"/>
    </source>
</evidence>
<gene>
    <name evidence="8" type="ORF">T069G_11585</name>
</gene>
<dbReference type="SUPFAM" id="SSF57850">
    <property type="entry name" value="RING/U-box"/>
    <property type="match status" value="1"/>
</dbReference>
<dbReference type="GO" id="GO:0005634">
    <property type="term" value="C:nucleus"/>
    <property type="evidence" value="ECO:0007669"/>
    <property type="project" value="TreeGrafter"/>
</dbReference>
<dbReference type="InterPro" id="IPR001841">
    <property type="entry name" value="Znf_RING"/>
</dbReference>